<gene>
    <name evidence="4" type="ORF">GC096_32905</name>
</gene>
<organism evidence="4 5">
    <name type="scientific">Paenibacillus plantarum</name>
    <dbReference type="NCBI Taxonomy" id="2654975"/>
    <lineage>
        <taxon>Bacteria</taxon>
        <taxon>Bacillati</taxon>
        <taxon>Bacillota</taxon>
        <taxon>Bacilli</taxon>
        <taxon>Bacillales</taxon>
        <taxon>Paenibacillaceae</taxon>
        <taxon>Paenibacillus</taxon>
    </lineage>
</organism>
<keyword evidence="2" id="KW-0862">Zinc</keyword>
<sequence>MEFGLSHNKFNDKRPGSLVSTITGVLELLWSLYANIGKARGNNGTWSLREDTPNYSTCPTCNGTGTVIGDIDPIRMVATELSLKKGAVLLWAGTNCRPVVKIRELAKVIGIDFEKPLAEQDKQFTDILLYGNDKEPVTYTEIGDIILSTLNT</sequence>
<comment type="caution">
    <text evidence="4">The sequence shown here is derived from an EMBL/GenBank/DDBJ whole genome shotgun (WGS) entry which is preliminary data.</text>
</comment>
<name>A0ABX1XK04_9BACL</name>
<reference evidence="4 5" key="1">
    <citation type="submission" date="2019-10" db="EMBL/GenBank/DDBJ databases">
        <title>Description of Paenibacillus humi sp. nov.</title>
        <authorList>
            <person name="Carlier A."/>
            <person name="Qi S."/>
        </authorList>
    </citation>
    <scope>NUCLEOTIDE SEQUENCE [LARGE SCALE GENOMIC DNA]</scope>
    <source>
        <strain evidence="4 5">LMG 31461</strain>
    </source>
</reference>
<dbReference type="Pfam" id="PF17755">
    <property type="entry name" value="UvrA_DNA-bind"/>
    <property type="match status" value="1"/>
</dbReference>
<accession>A0ABX1XK04</accession>
<evidence type="ECO:0000313" key="4">
    <source>
        <dbReference type="EMBL" id="NOU68823.1"/>
    </source>
</evidence>
<protein>
    <recommendedName>
        <fullName evidence="3">UvrA DNA-binding domain-containing protein</fullName>
    </recommendedName>
</protein>
<evidence type="ECO:0000313" key="5">
    <source>
        <dbReference type="Proteomes" id="UP000653578"/>
    </source>
</evidence>
<dbReference type="Proteomes" id="UP000653578">
    <property type="component" value="Unassembled WGS sequence"/>
</dbReference>
<dbReference type="EMBL" id="WHNY01000080">
    <property type="protein sequence ID" value="NOU68823.1"/>
    <property type="molecule type" value="Genomic_DNA"/>
</dbReference>
<keyword evidence="5" id="KW-1185">Reference proteome</keyword>
<evidence type="ECO:0000256" key="2">
    <source>
        <dbReference type="ARBA" id="ARBA00022833"/>
    </source>
</evidence>
<evidence type="ECO:0000259" key="3">
    <source>
        <dbReference type="Pfam" id="PF17755"/>
    </source>
</evidence>
<dbReference type="RefSeq" id="WP_171636503.1">
    <property type="nucleotide sequence ID" value="NZ_WHNY01000080.1"/>
</dbReference>
<proteinExistence type="predicted"/>
<dbReference type="Gene3D" id="1.20.1580.10">
    <property type="entry name" value="ABC transporter ATPase like domain"/>
    <property type="match status" value="1"/>
</dbReference>
<dbReference type="Gene3D" id="1.10.8.280">
    <property type="entry name" value="ABC transporter ATPase domain-like"/>
    <property type="match status" value="1"/>
</dbReference>
<keyword evidence="1" id="KW-0479">Metal-binding</keyword>
<evidence type="ECO:0000256" key="1">
    <source>
        <dbReference type="ARBA" id="ARBA00022723"/>
    </source>
</evidence>
<dbReference type="InterPro" id="IPR041552">
    <property type="entry name" value="UvrA_DNA-bd"/>
</dbReference>
<feature type="domain" description="UvrA DNA-binding" evidence="3">
    <location>
        <begin position="76"/>
        <end position="140"/>
    </location>
</feature>